<dbReference type="Gene3D" id="3.60.15.10">
    <property type="entry name" value="Ribonuclease Z/Hydroxyacylglutathione hydrolase-like"/>
    <property type="match status" value="1"/>
</dbReference>
<keyword evidence="3" id="KW-1185">Reference proteome</keyword>
<dbReference type="InterPro" id="IPR036866">
    <property type="entry name" value="RibonucZ/Hydroxyglut_hydro"/>
</dbReference>
<protein>
    <submittedName>
        <fullName evidence="2">Beta-lactamase</fullName>
    </submittedName>
</protein>
<evidence type="ECO:0000313" key="2">
    <source>
        <dbReference type="EMBL" id="EWS82046.1"/>
    </source>
</evidence>
<dbReference type="Pfam" id="PF13483">
    <property type="entry name" value="Lactamase_B_3"/>
    <property type="match status" value="1"/>
</dbReference>
<dbReference type="STRING" id="396014.BF93_14605"/>
<dbReference type="SUPFAM" id="SSF56281">
    <property type="entry name" value="Metallo-hydrolase/oxidoreductase"/>
    <property type="match status" value="1"/>
</dbReference>
<feature type="domain" description="Metallo-beta-lactamase" evidence="1">
    <location>
        <begin position="7"/>
        <end position="191"/>
    </location>
</feature>
<dbReference type="EMBL" id="JDYK01000004">
    <property type="protein sequence ID" value="EWS82046.1"/>
    <property type="molecule type" value="Genomic_DNA"/>
</dbReference>
<organism evidence="2 3">
    <name type="scientific">Brachybacterium phenoliresistens</name>
    <dbReference type="NCBI Taxonomy" id="396014"/>
    <lineage>
        <taxon>Bacteria</taxon>
        <taxon>Bacillati</taxon>
        <taxon>Actinomycetota</taxon>
        <taxon>Actinomycetes</taxon>
        <taxon>Micrococcales</taxon>
        <taxon>Dermabacteraceae</taxon>
        <taxon>Brachybacterium</taxon>
    </lineage>
</organism>
<comment type="caution">
    <text evidence="2">The sequence shown here is derived from an EMBL/GenBank/DDBJ whole genome shotgun (WGS) entry which is preliminary data.</text>
</comment>
<dbReference type="PANTHER" id="PTHR43546">
    <property type="entry name" value="UPF0173 METAL-DEPENDENT HYDROLASE MJ1163-RELATED"/>
    <property type="match status" value="1"/>
</dbReference>
<evidence type="ECO:0000259" key="1">
    <source>
        <dbReference type="SMART" id="SM00849"/>
    </source>
</evidence>
<gene>
    <name evidence="2" type="ORF">BF93_14605</name>
</gene>
<dbReference type="SMART" id="SM00849">
    <property type="entry name" value="Lactamase_B"/>
    <property type="match status" value="1"/>
</dbReference>
<dbReference type="PATRIC" id="fig|396014.3.peg.1271"/>
<dbReference type="Proteomes" id="UP000023067">
    <property type="component" value="Unassembled WGS sequence"/>
</dbReference>
<dbReference type="RefSeq" id="WP_038371377.1">
    <property type="nucleotide sequence ID" value="NZ_BAAAOW010000003.1"/>
</dbReference>
<dbReference type="PANTHER" id="PTHR43546:SF3">
    <property type="entry name" value="UPF0173 METAL-DEPENDENT HYDROLASE MJ1163"/>
    <property type="match status" value="1"/>
</dbReference>
<reference evidence="2 3" key="1">
    <citation type="submission" date="2014-02" db="EMBL/GenBank/DDBJ databases">
        <title>Genome sequence of Brachybacterium phenoliresistens strain W13A50.</title>
        <authorList>
            <person name="Wang X."/>
        </authorList>
    </citation>
    <scope>NUCLEOTIDE SEQUENCE [LARGE SCALE GENOMIC DNA]</scope>
    <source>
        <strain evidence="2 3">W13A50</strain>
    </source>
</reference>
<sequence length="229" mass="23747">MKIRHLGHSCLLVQAAGSTLLIDPGGFSDPSAGEATGVDAVAITHQHPDHVDPGLLARVLAANPGIPVIAEPQTAQNLEGAEELAAARQAGTEVISLAAGQELAIGQTTLSAIGGDHAVIHPDIPRVGNIGLVLTGPGEPRLGVTGDSLEPLPELRGIDVLAFALVAPWSKMRETIDFLREVAPRLALPVHDAVASAAGRAIYIRQATALAPEGTEVRDWDETRQVEVG</sequence>
<proteinExistence type="predicted"/>
<dbReference type="OrthoDB" id="3190691at2"/>
<accession>Z9JW89</accession>
<dbReference type="InterPro" id="IPR050114">
    <property type="entry name" value="UPF0173_UPF0282_UlaG_hydrolase"/>
</dbReference>
<dbReference type="eggNOG" id="COG2220">
    <property type="taxonomic scope" value="Bacteria"/>
</dbReference>
<dbReference type="InterPro" id="IPR001279">
    <property type="entry name" value="Metallo-B-lactamas"/>
</dbReference>
<dbReference type="HOGENOM" id="CLU_091682_0_0_11"/>
<dbReference type="AlphaFoldDB" id="Z9JW89"/>
<name>Z9JW89_9MICO</name>
<evidence type="ECO:0000313" key="3">
    <source>
        <dbReference type="Proteomes" id="UP000023067"/>
    </source>
</evidence>